<comment type="caution">
    <text evidence="7">The sequence shown here is derived from an EMBL/GenBank/DDBJ whole genome shotgun (WGS) entry which is preliminary data.</text>
</comment>
<accession>A0ABD0LXL7</accession>
<keyword evidence="5" id="KW-0472">Membrane</keyword>
<dbReference type="PANTHER" id="PTHR39227">
    <property type="entry name" value="ADIPOGENESIS REGULATORY FACTOR"/>
    <property type="match status" value="1"/>
</dbReference>
<evidence type="ECO:0000256" key="6">
    <source>
        <dbReference type="ARBA" id="ARBA00023180"/>
    </source>
</evidence>
<dbReference type="AlphaFoldDB" id="A0ABD0LXL7"/>
<protein>
    <submittedName>
        <fullName evidence="7">Uncharacterized protein</fullName>
    </submittedName>
</protein>
<dbReference type="GO" id="GO:0016020">
    <property type="term" value="C:membrane"/>
    <property type="evidence" value="ECO:0007669"/>
    <property type="project" value="UniProtKB-SubCell"/>
</dbReference>
<comment type="similarity">
    <text evidence="2">Belongs to the CD36 family.</text>
</comment>
<sequence length="789" mass="86915">MSECTVVFVHGMSECTVVFVRGMSECTVVFVRGMSECTVVFVRGMSECSVVSVHGMSECSVVFVHGMSECSVVFVRGMSECTVVFVRGMSECSVVSVHGMSECTVVFVHGMSECTVVFVHGMSECTVVSVRGMSECTVVFVRGMSECTVVFVRGMSECTVVFVRGMSECSVVSVHGMSECTVVFVHGMSECSVVSVHGMSECTVVSVHGMSECSVVSVHGMSECTVVFVHGIDVRGRSGHDKYTCTTGIYTTLTTFCMQEQFHSFRHTVLKHDLVSATIGVHLSTSVTCTLAIFNFCLQVEQKGPYVYTEYEIREDVTFSVTQATFRVRRRHVFNPEETAKECVYCQENDTVTVLNTEYLREVYKRGGDTDYLLSKLTSSLRSILHSHSLYSAKVLTSNISALGCLDAVCDTNHGDLSPLLNNVSFGHWLRRVDANYSTVIMENGTRESFNASEIGGVYKALLNVSVLGSELTSQGVDGVTLNSQCLLWARSVCSQLPVPASPASSDTCGIVHLLRECGPDSVKLRGVRDMLDAAFCPQDGDMWCLDLTSLHDSVVSAYFEAFRDFVLVQLVKVVHQYVLVQGNRDLVVTRPQSDLALGYNVTDDVHSPVVWRHVQGVLAEDWVKSEDSEGVLWRVDTCLQDRDMDNNMKIREWNGSQFAPTFILRDPNLQVTLTGHTDFVDACYPLVSCQACAAPAESLTLFVPSLWRAVRYTLTGLTSVLGFDVYRYLLSADTFSWDDKYDVNCGLQALTSTLGFVGWLGLPRLNMEMTAKVGSKKVNCSLEAPHSF</sequence>
<keyword evidence="8" id="KW-1185">Reference proteome</keyword>
<organism evidence="7 8">
    <name type="scientific">Batillaria attramentaria</name>
    <dbReference type="NCBI Taxonomy" id="370345"/>
    <lineage>
        <taxon>Eukaryota</taxon>
        <taxon>Metazoa</taxon>
        <taxon>Spiralia</taxon>
        <taxon>Lophotrochozoa</taxon>
        <taxon>Mollusca</taxon>
        <taxon>Gastropoda</taxon>
        <taxon>Caenogastropoda</taxon>
        <taxon>Sorbeoconcha</taxon>
        <taxon>Cerithioidea</taxon>
        <taxon>Batillariidae</taxon>
        <taxon>Batillaria</taxon>
    </lineage>
</organism>
<keyword evidence="3" id="KW-0812">Transmembrane</keyword>
<keyword evidence="4" id="KW-1133">Transmembrane helix</keyword>
<gene>
    <name evidence="7" type="ORF">BaRGS_00004618</name>
</gene>
<comment type="subcellular location">
    <subcellularLocation>
        <location evidence="1">Membrane</location>
    </subcellularLocation>
</comment>
<evidence type="ECO:0000313" key="8">
    <source>
        <dbReference type="Proteomes" id="UP001519460"/>
    </source>
</evidence>
<reference evidence="7 8" key="1">
    <citation type="journal article" date="2023" name="Sci. Data">
        <title>Genome assembly of the Korean intertidal mud-creeper Batillaria attramentaria.</title>
        <authorList>
            <person name="Patra A.K."/>
            <person name="Ho P.T."/>
            <person name="Jun S."/>
            <person name="Lee S.J."/>
            <person name="Kim Y."/>
            <person name="Won Y.J."/>
        </authorList>
    </citation>
    <scope>NUCLEOTIDE SEQUENCE [LARGE SCALE GENOMIC DNA]</scope>
    <source>
        <strain evidence="7">Wonlab-2016</strain>
    </source>
</reference>
<dbReference type="InterPro" id="IPR002159">
    <property type="entry name" value="CD36_fam"/>
</dbReference>
<keyword evidence="6" id="KW-0325">Glycoprotein</keyword>
<dbReference type="EMBL" id="JACVVK020000016">
    <property type="protein sequence ID" value="KAK7504314.1"/>
    <property type="molecule type" value="Genomic_DNA"/>
</dbReference>
<evidence type="ECO:0000256" key="1">
    <source>
        <dbReference type="ARBA" id="ARBA00004370"/>
    </source>
</evidence>
<dbReference type="Proteomes" id="UP001519460">
    <property type="component" value="Unassembled WGS sequence"/>
</dbReference>
<dbReference type="PANTHER" id="PTHR39227:SF1">
    <property type="entry name" value="ADIPOGENESIS REGULATORY FACTOR"/>
    <property type="match status" value="1"/>
</dbReference>
<evidence type="ECO:0000256" key="5">
    <source>
        <dbReference type="ARBA" id="ARBA00023136"/>
    </source>
</evidence>
<name>A0ABD0LXL7_9CAEN</name>
<evidence type="ECO:0000256" key="2">
    <source>
        <dbReference type="ARBA" id="ARBA00010532"/>
    </source>
</evidence>
<dbReference type="InterPro" id="IPR034450">
    <property type="entry name" value="ADIRF"/>
</dbReference>
<evidence type="ECO:0000313" key="7">
    <source>
        <dbReference type="EMBL" id="KAK7504314.1"/>
    </source>
</evidence>
<evidence type="ECO:0000256" key="3">
    <source>
        <dbReference type="ARBA" id="ARBA00022692"/>
    </source>
</evidence>
<evidence type="ECO:0000256" key="4">
    <source>
        <dbReference type="ARBA" id="ARBA00022989"/>
    </source>
</evidence>
<dbReference type="Pfam" id="PF01130">
    <property type="entry name" value="CD36"/>
    <property type="match status" value="1"/>
</dbReference>
<proteinExistence type="inferred from homology"/>
<feature type="non-terminal residue" evidence="7">
    <location>
        <position position="789"/>
    </location>
</feature>